<accession>A0A9N9FF66</accession>
<dbReference type="EMBL" id="CAJVPQ010001093">
    <property type="protein sequence ID" value="CAG8531603.1"/>
    <property type="molecule type" value="Genomic_DNA"/>
</dbReference>
<dbReference type="OrthoDB" id="10261027at2759"/>
<gene>
    <name evidence="1" type="ORF">FCALED_LOCUS5202</name>
</gene>
<dbReference type="AlphaFoldDB" id="A0A9N9FF66"/>
<sequence>MTEIDSTACFNWLEKAISEDYIKYYDYAKFTNRKEISCGSYGNVSSANWLDSDTVMVLKYSFNLVKEIVNEETPIEYSDLYEACWKDDPHPSMQKVVNSLEAMISGNDHDVIQPNIHAENIMELLQNDFSSYSTCMCSNNSDLCIVN</sequence>
<evidence type="ECO:0000313" key="1">
    <source>
        <dbReference type="EMBL" id="CAG8531603.1"/>
    </source>
</evidence>
<dbReference type="Proteomes" id="UP000789570">
    <property type="component" value="Unassembled WGS sequence"/>
</dbReference>
<comment type="caution">
    <text evidence="1">The sequence shown here is derived from an EMBL/GenBank/DDBJ whole genome shotgun (WGS) entry which is preliminary data.</text>
</comment>
<proteinExistence type="predicted"/>
<evidence type="ECO:0000313" key="2">
    <source>
        <dbReference type="Proteomes" id="UP000789570"/>
    </source>
</evidence>
<name>A0A9N9FF66_9GLOM</name>
<keyword evidence="2" id="KW-1185">Reference proteome</keyword>
<organism evidence="1 2">
    <name type="scientific">Funneliformis caledonium</name>
    <dbReference type="NCBI Taxonomy" id="1117310"/>
    <lineage>
        <taxon>Eukaryota</taxon>
        <taxon>Fungi</taxon>
        <taxon>Fungi incertae sedis</taxon>
        <taxon>Mucoromycota</taxon>
        <taxon>Glomeromycotina</taxon>
        <taxon>Glomeromycetes</taxon>
        <taxon>Glomerales</taxon>
        <taxon>Glomeraceae</taxon>
        <taxon>Funneliformis</taxon>
    </lineage>
</organism>
<reference evidence="1" key="1">
    <citation type="submission" date="2021-06" db="EMBL/GenBank/DDBJ databases">
        <authorList>
            <person name="Kallberg Y."/>
            <person name="Tangrot J."/>
            <person name="Rosling A."/>
        </authorList>
    </citation>
    <scope>NUCLEOTIDE SEQUENCE</scope>
    <source>
        <strain evidence="1">UK204</strain>
    </source>
</reference>
<protein>
    <submittedName>
        <fullName evidence="1">2782_t:CDS:1</fullName>
    </submittedName>
</protein>